<feature type="compositionally biased region" description="Basic residues" evidence="2">
    <location>
        <begin position="878"/>
        <end position="887"/>
    </location>
</feature>
<dbReference type="OrthoDB" id="2422225at2759"/>
<accession>A0A0C9UUV6</accession>
<gene>
    <name evidence="4" type="ORF">M422DRAFT_258767</name>
</gene>
<dbReference type="InterPro" id="IPR018289">
    <property type="entry name" value="MULE_transposase_dom"/>
</dbReference>
<dbReference type="GO" id="GO:0008270">
    <property type="term" value="F:zinc ion binding"/>
    <property type="evidence" value="ECO:0007669"/>
    <property type="project" value="UniProtKB-KW"/>
</dbReference>
<evidence type="ECO:0000313" key="5">
    <source>
        <dbReference type="Proteomes" id="UP000054279"/>
    </source>
</evidence>
<protein>
    <recommendedName>
        <fullName evidence="3">SWIM-type domain-containing protein</fullName>
    </recommendedName>
</protein>
<organism evidence="4 5">
    <name type="scientific">Sphaerobolus stellatus (strain SS14)</name>
    <dbReference type="NCBI Taxonomy" id="990650"/>
    <lineage>
        <taxon>Eukaryota</taxon>
        <taxon>Fungi</taxon>
        <taxon>Dikarya</taxon>
        <taxon>Basidiomycota</taxon>
        <taxon>Agaricomycotina</taxon>
        <taxon>Agaricomycetes</taxon>
        <taxon>Phallomycetidae</taxon>
        <taxon>Geastrales</taxon>
        <taxon>Sphaerobolaceae</taxon>
        <taxon>Sphaerobolus</taxon>
    </lineage>
</organism>
<name>A0A0C9UUV6_SPHS4</name>
<dbReference type="HOGENOM" id="CLU_007844_0_0_1"/>
<keyword evidence="5" id="KW-1185">Reference proteome</keyword>
<keyword evidence="1" id="KW-0862">Zinc</keyword>
<feature type="domain" description="SWIM-type" evidence="3">
    <location>
        <begin position="648"/>
        <end position="683"/>
    </location>
</feature>
<dbReference type="Pfam" id="PF10551">
    <property type="entry name" value="MULE"/>
    <property type="match status" value="1"/>
</dbReference>
<dbReference type="Proteomes" id="UP000054279">
    <property type="component" value="Unassembled WGS sequence"/>
</dbReference>
<reference evidence="4 5" key="1">
    <citation type="submission" date="2014-06" db="EMBL/GenBank/DDBJ databases">
        <title>Evolutionary Origins and Diversification of the Mycorrhizal Mutualists.</title>
        <authorList>
            <consortium name="DOE Joint Genome Institute"/>
            <consortium name="Mycorrhizal Genomics Consortium"/>
            <person name="Kohler A."/>
            <person name="Kuo A."/>
            <person name="Nagy L.G."/>
            <person name="Floudas D."/>
            <person name="Copeland A."/>
            <person name="Barry K.W."/>
            <person name="Cichocki N."/>
            <person name="Veneault-Fourrey C."/>
            <person name="LaButti K."/>
            <person name="Lindquist E.A."/>
            <person name="Lipzen A."/>
            <person name="Lundell T."/>
            <person name="Morin E."/>
            <person name="Murat C."/>
            <person name="Riley R."/>
            <person name="Ohm R."/>
            <person name="Sun H."/>
            <person name="Tunlid A."/>
            <person name="Henrissat B."/>
            <person name="Grigoriev I.V."/>
            <person name="Hibbett D.S."/>
            <person name="Martin F."/>
        </authorList>
    </citation>
    <scope>NUCLEOTIDE SEQUENCE [LARGE SCALE GENOMIC DNA]</scope>
    <source>
        <strain evidence="4 5">SS14</strain>
    </source>
</reference>
<feature type="region of interest" description="Disordered" evidence="2">
    <location>
        <begin position="844"/>
        <end position="887"/>
    </location>
</feature>
<evidence type="ECO:0000313" key="4">
    <source>
        <dbReference type="EMBL" id="KIJ38649.1"/>
    </source>
</evidence>
<proteinExistence type="predicted"/>
<dbReference type="AlphaFoldDB" id="A0A0C9UUV6"/>
<dbReference type="Pfam" id="PF04434">
    <property type="entry name" value="SWIM"/>
    <property type="match status" value="1"/>
</dbReference>
<keyword evidence="1" id="KW-0479">Metal-binding</keyword>
<feature type="compositionally biased region" description="Acidic residues" evidence="2">
    <location>
        <begin position="737"/>
        <end position="752"/>
    </location>
</feature>
<feature type="compositionally biased region" description="Polar residues" evidence="2">
    <location>
        <begin position="844"/>
        <end position="855"/>
    </location>
</feature>
<evidence type="ECO:0000256" key="1">
    <source>
        <dbReference type="PROSITE-ProRule" id="PRU00325"/>
    </source>
</evidence>
<dbReference type="EMBL" id="KN837159">
    <property type="protein sequence ID" value="KIJ38649.1"/>
    <property type="molecule type" value="Genomic_DNA"/>
</dbReference>
<dbReference type="InterPro" id="IPR007527">
    <property type="entry name" value="Znf_SWIM"/>
</dbReference>
<keyword evidence="1" id="KW-0863">Zinc-finger</keyword>
<sequence>MSRHQGKKSTGGFRVRFANVSTQEANKENVEVKARQAARQILWNHLDLRPEQRTLIQALYDASENGGPGSNEIEDHHFAPSNPVQQNEAASILMTHSLDSDSLEDIGSRWSVKWSKKTGKGEKEEHRTLYQCDCGRDNTVFGSKKRHTPLAFTAVWHMLRLLYNTFPEAVFKRMPKLPLHPSVYARALAQLQEGAQSYPGQPEDLRTSNYRWILKQHDIRTLYRQYNRLIGVNMSNAAHLNIDEWLNPQSPNYNPTLTAAVFHYSPRAAAGERFEVCIATDEMKDAAWKYAYQSQVMLDGTFSICNSKLLLFIVMAVDEKAKGVPIAFLLFSAPSGNKQTSAGYDTMILAKLLQKWHEDLENHGKRPSEVLVVVTDTDLKERGALLQVFPHIWLLICKFHIWQSWRNHRNKVLKGKAPFLKEMKTRFGRLEVELLHTTDYTTACNLVAKEHQIVMAMMDDSDTKSVAERALSHLDYLQSYWLTEELWKSWSDFGRHTAAQLLAVDFNGVIPTTNHLESFNGLLKRKHLNRWQRGGRQLRADILMHVLIMKVLPSIFEQRCYEQQEESRFNDKIRNLPGGGRLINAANSPTSSSMVPVAYFCPDECRDAAAQALVQHKQIGVPEHLPEGLIFICFSAFATEYEAEAQSYRIWLGYNGVTACSCPGFEHRMVACKHMRAALLKVESLRQSGIAVPTLPIPKTESEARPQVIPTLQESPLSRAAVAVTDILGRESGAFDGEQDEESGSEPPDWGDLESSITKSVSRAGVDAQSMARLAYELQVAAPKLGDLATYIPSSSSCVTPEQLEDLTCFHQNLVDLAEKMTNLILDARNHQVKPSLKPLARLTNVSQPLPSTSLKRPGSPLQHTRPIPVPFSPEKAQKRKQSYAPH</sequence>
<feature type="region of interest" description="Disordered" evidence="2">
    <location>
        <begin position="733"/>
        <end position="755"/>
    </location>
</feature>
<dbReference type="PROSITE" id="PS50966">
    <property type="entry name" value="ZF_SWIM"/>
    <property type="match status" value="1"/>
</dbReference>
<evidence type="ECO:0000256" key="2">
    <source>
        <dbReference type="SAM" id="MobiDB-lite"/>
    </source>
</evidence>
<evidence type="ECO:0000259" key="3">
    <source>
        <dbReference type="PROSITE" id="PS50966"/>
    </source>
</evidence>